<dbReference type="EMBL" id="GBEZ01001221">
    <property type="protein sequence ID" value="JAC83736.1"/>
    <property type="molecule type" value="Transcribed_RNA"/>
</dbReference>
<proteinExistence type="predicted"/>
<dbReference type="Gene3D" id="1.10.238.10">
    <property type="entry name" value="EF-hand"/>
    <property type="match status" value="1"/>
</dbReference>
<dbReference type="GO" id="GO:0005509">
    <property type="term" value="F:calcium ion binding"/>
    <property type="evidence" value="ECO:0007669"/>
    <property type="project" value="InterPro"/>
</dbReference>
<gene>
    <name evidence="3" type="ORF">TSPGSL018_2650</name>
</gene>
<dbReference type="AlphaFoldDB" id="A0A061SLZ9"/>
<dbReference type="PROSITE" id="PS00018">
    <property type="entry name" value="EF_HAND_1"/>
    <property type="match status" value="1"/>
</dbReference>
<dbReference type="InterPro" id="IPR018247">
    <property type="entry name" value="EF_Hand_1_Ca_BS"/>
</dbReference>
<dbReference type="SMART" id="SM00054">
    <property type="entry name" value="EFh"/>
    <property type="match status" value="2"/>
</dbReference>
<dbReference type="Pfam" id="PF13499">
    <property type="entry name" value="EF-hand_7"/>
    <property type="match status" value="1"/>
</dbReference>
<dbReference type="PROSITE" id="PS50222">
    <property type="entry name" value="EF_HAND_2"/>
    <property type="match status" value="1"/>
</dbReference>
<dbReference type="SUPFAM" id="SSF47473">
    <property type="entry name" value="EF-hand"/>
    <property type="match status" value="1"/>
</dbReference>
<evidence type="ECO:0000259" key="2">
    <source>
        <dbReference type="PROSITE" id="PS50222"/>
    </source>
</evidence>
<dbReference type="InterPro" id="IPR002048">
    <property type="entry name" value="EF_hand_dom"/>
</dbReference>
<dbReference type="CDD" id="cd00051">
    <property type="entry name" value="EFh"/>
    <property type="match status" value="1"/>
</dbReference>
<organism evidence="3">
    <name type="scientific">Tetraselmis sp. GSL018</name>
    <dbReference type="NCBI Taxonomy" id="582737"/>
    <lineage>
        <taxon>Eukaryota</taxon>
        <taxon>Viridiplantae</taxon>
        <taxon>Chlorophyta</taxon>
        <taxon>core chlorophytes</taxon>
        <taxon>Chlorodendrophyceae</taxon>
        <taxon>Chlorodendrales</taxon>
        <taxon>Chlorodendraceae</taxon>
        <taxon>Tetraselmis</taxon>
    </lineage>
</organism>
<keyword evidence="1" id="KW-0106">Calcium</keyword>
<protein>
    <recommendedName>
        <fullName evidence="2">EF-hand domain-containing protein</fullName>
    </recommendedName>
</protein>
<name>A0A061SLZ9_9CHLO</name>
<sequence length="268" mass="29638">MPYVRSLRSSRVVQKVESWREGAVFEEPVASSGDSFAHEDESVHISQGLADSSSRRLQRALIEAAFRQFDRDGSGYIENNEIDGLVRQLGYVQSREETKEMFKAMDSRVLDGKISKQEFADWWMKEFGYAGIFVQFQRLLRRFWLKVRSAAAEPAPVGLHGVGWGSNYGWRSLSAAKSAISSGSMTLRAGWDGETAIRGSCSIHGAKLSTDEYQAAMQKIGAPGSAVLVLRAVLSARPQATSEDVQALHQTLSRSLDELCGTLERLIS</sequence>
<evidence type="ECO:0000256" key="1">
    <source>
        <dbReference type="ARBA" id="ARBA00022837"/>
    </source>
</evidence>
<feature type="domain" description="EF-hand" evidence="2">
    <location>
        <begin position="57"/>
        <end position="92"/>
    </location>
</feature>
<reference evidence="3" key="1">
    <citation type="submission" date="2014-05" db="EMBL/GenBank/DDBJ databases">
        <title>The transcriptome of the halophilic microalga Tetraselmis sp. GSL018 isolated from the Great Salt Lake, Utah.</title>
        <authorList>
            <person name="Jinkerson R.E."/>
            <person name="D'Adamo S."/>
            <person name="Posewitz M.C."/>
        </authorList>
    </citation>
    <scope>NUCLEOTIDE SEQUENCE</scope>
    <source>
        <strain evidence="3">GSL018</strain>
    </source>
</reference>
<dbReference type="InterPro" id="IPR011992">
    <property type="entry name" value="EF-hand-dom_pair"/>
</dbReference>
<feature type="non-terminal residue" evidence="3">
    <location>
        <position position="268"/>
    </location>
</feature>
<evidence type="ECO:0000313" key="3">
    <source>
        <dbReference type="EMBL" id="JAC83736.1"/>
    </source>
</evidence>
<accession>A0A061SLZ9</accession>